<evidence type="ECO:0000313" key="1">
    <source>
        <dbReference type="EMBL" id="AGG32361.1"/>
    </source>
</evidence>
<name>M1SRC1_MORMO</name>
<reference evidence="1 2" key="1">
    <citation type="journal article" date="2012" name="BMC Genomics">
        <title>Whole-genome sequencing and identification of Morganella morganii KT pathogenicity-related genes.</title>
        <authorList>
            <person name="Chen Y.T."/>
            <person name="Peng H.L."/>
            <person name="Shia W.C."/>
            <person name="Hsu F.R."/>
            <person name="Ken C.F."/>
            <person name="Tsao Y.M."/>
            <person name="Chen C.H."/>
            <person name="Liu C.E."/>
            <person name="Hsieh M.F."/>
            <person name="Chen H.C."/>
            <person name="Tang C.Y."/>
            <person name="Ku T.H."/>
        </authorList>
    </citation>
    <scope>NUCLEOTIDE SEQUENCE [LARGE SCALE GENOMIC DNA]</scope>
    <source>
        <strain evidence="1 2">KT</strain>
    </source>
</reference>
<dbReference type="AlphaFoldDB" id="M1SRC1"/>
<sequence length="84" mass="9719">MVGDLNTFQCFHNIVFAIRPGFEIDINDFFYKAMIECEILIRHKPLQIHVASCKYTDDIPFIAGEYSLNANGYISPVNRCCSYY</sequence>
<proteinExistence type="predicted"/>
<dbReference type="KEGG" id="mmk:MU9_3317"/>
<dbReference type="Proteomes" id="UP000011834">
    <property type="component" value="Chromosome"/>
</dbReference>
<keyword evidence="2" id="KW-1185">Reference proteome</keyword>
<evidence type="ECO:0000313" key="2">
    <source>
        <dbReference type="Proteomes" id="UP000011834"/>
    </source>
</evidence>
<protein>
    <submittedName>
        <fullName evidence="1">Uncharacterized protein</fullName>
    </submittedName>
</protein>
<organism evidence="1 2">
    <name type="scientific">Morganella morganii subsp. morganii KT</name>
    <dbReference type="NCBI Taxonomy" id="1124991"/>
    <lineage>
        <taxon>Bacteria</taxon>
        <taxon>Pseudomonadati</taxon>
        <taxon>Pseudomonadota</taxon>
        <taxon>Gammaproteobacteria</taxon>
        <taxon>Enterobacterales</taxon>
        <taxon>Morganellaceae</taxon>
        <taxon>Morganella</taxon>
    </lineage>
</organism>
<dbReference type="EMBL" id="CP004345">
    <property type="protein sequence ID" value="AGG32361.1"/>
    <property type="molecule type" value="Genomic_DNA"/>
</dbReference>
<dbReference type="HOGENOM" id="CLU_2523904_0_0_6"/>
<gene>
    <name evidence="1" type="ORF">MU9_3317</name>
</gene>
<accession>M1SRC1</accession>